<sequence length="276" mass="31072">MVTKSHNIFGARRRTDVVRTPVKQSRLGAPRWSNPYTPTNSVDWETELAPPNGGNKHANTYVESLPEATQRLGVLSPNNEPHATYFRREQVDNEGPRRSPTEVASENPNASAPRPVSQSRDITHVPSDLDVISLDSIDSVIEQLHHVNQRLDEVQREYIKSKEEVGESVKGGSLFVPEIQDRPISPNFRLSSLESYDGSSDPSEYVAIFRAQMALYDTSDALMCRPFPTTLRGPDRMWYNRLRPSSVTSFDYPMKEFELNFMASSARGQLLCCSLA</sequence>
<feature type="compositionally biased region" description="Polar residues" evidence="2">
    <location>
        <begin position="102"/>
        <end position="120"/>
    </location>
</feature>
<dbReference type="PANTHER" id="PTHR33223">
    <property type="entry name" value="CCHC-TYPE DOMAIN-CONTAINING PROTEIN"/>
    <property type="match status" value="1"/>
</dbReference>
<evidence type="ECO:0008006" key="5">
    <source>
        <dbReference type="Google" id="ProtNLM"/>
    </source>
</evidence>
<accession>A0A426XCN1</accession>
<proteinExistence type="predicted"/>
<organism evidence="3 4">
    <name type="scientific">Ensete ventricosum</name>
    <name type="common">Abyssinian banana</name>
    <name type="synonym">Musa ensete</name>
    <dbReference type="NCBI Taxonomy" id="4639"/>
    <lineage>
        <taxon>Eukaryota</taxon>
        <taxon>Viridiplantae</taxon>
        <taxon>Streptophyta</taxon>
        <taxon>Embryophyta</taxon>
        <taxon>Tracheophyta</taxon>
        <taxon>Spermatophyta</taxon>
        <taxon>Magnoliopsida</taxon>
        <taxon>Liliopsida</taxon>
        <taxon>Zingiberales</taxon>
        <taxon>Musaceae</taxon>
        <taxon>Ensete</taxon>
    </lineage>
</organism>
<feature type="compositionally biased region" description="Polar residues" evidence="2">
    <location>
        <begin position="34"/>
        <end position="43"/>
    </location>
</feature>
<feature type="region of interest" description="Disordered" evidence="2">
    <location>
        <begin position="76"/>
        <end position="122"/>
    </location>
</feature>
<dbReference type="Proteomes" id="UP000287651">
    <property type="component" value="Unassembled WGS sequence"/>
</dbReference>
<evidence type="ECO:0000313" key="4">
    <source>
        <dbReference type="Proteomes" id="UP000287651"/>
    </source>
</evidence>
<dbReference type="PANTHER" id="PTHR33223:SF10">
    <property type="entry name" value="AMINOTRANSFERASE-LIKE PLANT MOBILE DOMAIN-CONTAINING PROTEIN"/>
    <property type="match status" value="1"/>
</dbReference>
<comment type="caution">
    <text evidence="3">The sequence shown here is derived from an EMBL/GenBank/DDBJ whole genome shotgun (WGS) entry which is preliminary data.</text>
</comment>
<dbReference type="EMBL" id="AMZH03022521">
    <property type="protein sequence ID" value="RRT37241.1"/>
    <property type="molecule type" value="Genomic_DNA"/>
</dbReference>
<evidence type="ECO:0000313" key="3">
    <source>
        <dbReference type="EMBL" id="RRT37241.1"/>
    </source>
</evidence>
<dbReference type="AlphaFoldDB" id="A0A426XCN1"/>
<feature type="coiled-coil region" evidence="1">
    <location>
        <begin position="137"/>
        <end position="164"/>
    </location>
</feature>
<evidence type="ECO:0000256" key="2">
    <source>
        <dbReference type="SAM" id="MobiDB-lite"/>
    </source>
</evidence>
<gene>
    <name evidence="3" type="ORF">B296_00042851</name>
</gene>
<feature type="compositionally biased region" description="Basic and acidic residues" evidence="2">
    <location>
        <begin position="86"/>
        <end position="100"/>
    </location>
</feature>
<protein>
    <recommendedName>
        <fullName evidence="5">Retrotransposon gag domain-containing protein</fullName>
    </recommendedName>
</protein>
<feature type="region of interest" description="Disordered" evidence="2">
    <location>
        <begin position="19"/>
        <end position="59"/>
    </location>
</feature>
<keyword evidence="1" id="KW-0175">Coiled coil</keyword>
<evidence type="ECO:0000256" key="1">
    <source>
        <dbReference type="SAM" id="Coils"/>
    </source>
</evidence>
<reference evidence="3 4" key="1">
    <citation type="journal article" date="2014" name="Agronomy (Basel)">
        <title>A Draft Genome Sequence for Ensete ventricosum, the Drought-Tolerant Tree Against Hunger.</title>
        <authorList>
            <person name="Harrison J."/>
            <person name="Moore K.A."/>
            <person name="Paszkiewicz K."/>
            <person name="Jones T."/>
            <person name="Grant M."/>
            <person name="Ambacheew D."/>
            <person name="Muzemil S."/>
            <person name="Studholme D.J."/>
        </authorList>
    </citation>
    <scope>NUCLEOTIDE SEQUENCE [LARGE SCALE GENOMIC DNA]</scope>
</reference>
<name>A0A426XCN1_ENSVE</name>